<dbReference type="PANTHER" id="PTHR43133:SF8">
    <property type="entry name" value="RNA POLYMERASE SIGMA FACTOR HI_1459-RELATED"/>
    <property type="match status" value="1"/>
</dbReference>
<evidence type="ECO:0000259" key="6">
    <source>
        <dbReference type="Pfam" id="PF04542"/>
    </source>
</evidence>
<dbReference type="Gene3D" id="1.10.1740.10">
    <property type="match status" value="1"/>
</dbReference>
<reference evidence="8 9" key="2">
    <citation type="submission" date="2019-08" db="EMBL/GenBank/DDBJ databases">
        <title>Amycolatopsis acidicola sp. nov., isolated from peat swamp forest soil.</title>
        <authorList>
            <person name="Srisuk N."/>
        </authorList>
    </citation>
    <scope>NUCLEOTIDE SEQUENCE [LARGE SCALE GENOMIC DNA]</scope>
    <source>
        <strain evidence="8 9">TBRC 6029</strain>
    </source>
</reference>
<keyword evidence="5" id="KW-0804">Transcription</keyword>
<proteinExistence type="inferred from homology"/>
<dbReference type="GO" id="GO:0016987">
    <property type="term" value="F:sigma factor activity"/>
    <property type="evidence" value="ECO:0007669"/>
    <property type="project" value="UniProtKB-KW"/>
</dbReference>
<dbReference type="Pfam" id="PF04542">
    <property type="entry name" value="Sigma70_r2"/>
    <property type="match status" value="1"/>
</dbReference>
<keyword evidence="3" id="KW-0731">Sigma factor</keyword>
<keyword evidence="9" id="KW-1185">Reference proteome</keyword>
<evidence type="ECO:0000256" key="3">
    <source>
        <dbReference type="ARBA" id="ARBA00023082"/>
    </source>
</evidence>
<dbReference type="NCBIfam" id="TIGR02937">
    <property type="entry name" value="sigma70-ECF"/>
    <property type="match status" value="1"/>
</dbReference>
<name>A0A558ATE5_9PSEU</name>
<dbReference type="InterPro" id="IPR014284">
    <property type="entry name" value="RNA_pol_sigma-70_dom"/>
</dbReference>
<reference evidence="8 9" key="1">
    <citation type="submission" date="2019-07" db="EMBL/GenBank/DDBJ databases">
        <authorList>
            <person name="Duangmal K."/>
            <person name="Teo W.F.A."/>
        </authorList>
    </citation>
    <scope>NUCLEOTIDE SEQUENCE [LARGE SCALE GENOMIC DNA]</scope>
    <source>
        <strain evidence="8 9">TBRC 6029</strain>
    </source>
</reference>
<dbReference type="InterPro" id="IPR013249">
    <property type="entry name" value="RNA_pol_sigma70_r4_t2"/>
</dbReference>
<evidence type="ECO:0000256" key="1">
    <source>
        <dbReference type="ARBA" id="ARBA00010641"/>
    </source>
</evidence>
<accession>A0A558ATE5</accession>
<feature type="domain" description="RNA polymerase sigma-70 region 2" evidence="6">
    <location>
        <begin position="208"/>
        <end position="269"/>
    </location>
</feature>
<dbReference type="EMBL" id="VJWX01000469">
    <property type="protein sequence ID" value="TVT27539.1"/>
    <property type="molecule type" value="Genomic_DNA"/>
</dbReference>
<dbReference type="SUPFAM" id="SSF88659">
    <property type="entry name" value="Sigma3 and sigma4 domains of RNA polymerase sigma factors"/>
    <property type="match status" value="1"/>
</dbReference>
<dbReference type="GO" id="GO:0006352">
    <property type="term" value="P:DNA-templated transcription initiation"/>
    <property type="evidence" value="ECO:0007669"/>
    <property type="project" value="InterPro"/>
</dbReference>
<evidence type="ECO:0000256" key="5">
    <source>
        <dbReference type="ARBA" id="ARBA00023163"/>
    </source>
</evidence>
<keyword evidence="4" id="KW-0238">DNA-binding</keyword>
<dbReference type="PANTHER" id="PTHR43133">
    <property type="entry name" value="RNA POLYMERASE ECF-TYPE SIGMA FACTO"/>
    <property type="match status" value="1"/>
</dbReference>
<organism evidence="8 9">
    <name type="scientific">Amycolatopsis rhizosphaerae</name>
    <dbReference type="NCBI Taxonomy" id="2053003"/>
    <lineage>
        <taxon>Bacteria</taxon>
        <taxon>Bacillati</taxon>
        <taxon>Actinomycetota</taxon>
        <taxon>Actinomycetes</taxon>
        <taxon>Pseudonocardiales</taxon>
        <taxon>Pseudonocardiaceae</taxon>
        <taxon>Amycolatopsis</taxon>
    </lineage>
</organism>
<dbReference type="InterPro" id="IPR039425">
    <property type="entry name" value="RNA_pol_sigma-70-like"/>
</dbReference>
<dbReference type="InterPro" id="IPR007627">
    <property type="entry name" value="RNA_pol_sigma70_r2"/>
</dbReference>
<evidence type="ECO:0000259" key="7">
    <source>
        <dbReference type="Pfam" id="PF08281"/>
    </source>
</evidence>
<evidence type="ECO:0000313" key="8">
    <source>
        <dbReference type="EMBL" id="TVT27539.1"/>
    </source>
</evidence>
<evidence type="ECO:0000256" key="2">
    <source>
        <dbReference type="ARBA" id="ARBA00023015"/>
    </source>
</evidence>
<dbReference type="Proteomes" id="UP000320011">
    <property type="component" value="Unassembled WGS sequence"/>
</dbReference>
<comment type="similarity">
    <text evidence="1">Belongs to the sigma-70 factor family. ECF subfamily.</text>
</comment>
<dbReference type="AlphaFoldDB" id="A0A558ATE5"/>
<comment type="caution">
    <text evidence="8">The sequence shown here is derived from an EMBL/GenBank/DDBJ whole genome shotgun (WGS) entry which is preliminary data.</text>
</comment>
<dbReference type="GO" id="GO:0003677">
    <property type="term" value="F:DNA binding"/>
    <property type="evidence" value="ECO:0007669"/>
    <property type="project" value="UniProtKB-KW"/>
</dbReference>
<gene>
    <name evidence="8" type="ORF">FNH05_30815</name>
</gene>
<evidence type="ECO:0000313" key="9">
    <source>
        <dbReference type="Proteomes" id="UP000320011"/>
    </source>
</evidence>
<dbReference type="Gene3D" id="1.10.10.10">
    <property type="entry name" value="Winged helix-like DNA-binding domain superfamily/Winged helix DNA-binding domain"/>
    <property type="match status" value="1"/>
</dbReference>
<dbReference type="InterPro" id="IPR013324">
    <property type="entry name" value="RNA_pol_sigma_r3/r4-like"/>
</dbReference>
<dbReference type="OrthoDB" id="4990598at2"/>
<protein>
    <submittedName>
        <fullName evidence="8">Sigma-70 family RNA polymerase sigma factor</fullName>
    </submittedName>
</protein>
<keyword evidence="2" id="KW-0805">Transcription regulation</keyword>
<dbReference type="SUPFAM" id="SSF88946">
    <property type="entry name" value="Sigma2 domain of RNA polymerase sigma factors"/>
    <property type="match status" value="1"/>
</dbReference>
<dbReference type="InterPro" id="IPR036388">
    <property type="entry name" value="WH-like_DNA-bd_sf"/>
</dbReference>
<dbReference type="Pfam" id="PF08281">
    <property type="entry name" value="Sigma70_r4_2"/>
    <property type="match status" value="1"/>
</dbReference>
<sequence length="379" mass="41532">MTPASLMISGLVPRTTATPPSGIAAISWCTACFPSASRAVAVKTFRRHPNLTRAPQRVRDLAHHVGESALDAARPCLPRKGEAAAGHRSGVTLFFVAELRRTSKTAHCYLLVIRHEKCRRVIGHTDRHVTRRPVIHPKDTLREGSYAHRGGCSLGWRPSFRAELFRTRRKCSRGGSMHQVADDTLTELPDEKLLAEARDGNPGAFAALFTRHHRHALRYARAIARSAADAEDLAAEALLRMMVSLKAGKGPLTNIPAYLRTTVRRLSVDVGSKTSRLVSAGLDLQGTENAGGALAGEEHASEQEVILEAAFSSLAPQWRNVLWMVEVLGYRPRDVAAVLDIAPAAVCSLLWRARKALRRRFEELWGEGFSPAPPPRGEP</sequence>
<evidence type="ECO:0000256" key="4">
    <source>
        <dbReference type="ARBA" id="ARBA00023125"/>
    </source>
</evidence>
<dbReference type="InterPro" id="IPR013325">
    <property type="entry name" value="RNA_pol_sigma_r2"/>
</dbReference>
<feature type="domain" description="RNA polymerase sigma factor 70 region 4 type 2" evidence="7">
    <location>
        <begin position="306"/>
        <end position="357"/>
    </location>
</feature>